<dbReference type="SUPFAM" id="SSF47413">
    <property type="entry name" value="lambda repressor-like DNA-binding domains"/>
    <property type="match status" value="1"/>
</dbReference>
<gene>
    <name evidence="5" type="ORF">DGQ38_19165</name>
</gene>
<comment type="caution">
    <text evidence="5">The sequence shown here is derived from an EMBL/GenBank/DDBJ whole genome shotgun (WGS) entry which is preliminary data.</text>
</comment>
<evidence type="ECO:0000313" key="6">
    <source>
        <dbReference type="Proteomes" id="UP000264330"/>
    </source>
</evidence>
<feature type="domain" description="HTH lacI-type" evidence="4">
    <location>
        <begin position="29"/>
        <end position="83"/>
    </location>
</feature>
<dbReference type="InterPro" id="IPR000843">
    <property type="entry name" value="HTH_LacI"/>
</dbReference>
<evidence type="ECO:0000313" key="5">
    <source>
        <dbReference type="EMBL" id="HCV83163.1"/>
    </source>
</evidence>
<dbReference type="InterPro" id="IPR028082">
    <property type="entry name" value="Peripla_BP_I"/>
</dbReference>
<keyword evidence="3" id="KW-0804">Transcription</keyword>
<organism evidence="5 6">
    <name type="scientific">Zunongwangia profunda</name>
    <dbReference type="NCBI Taxonomy" id="398743"/>
    <lineage>
        <taxon>Bacteria</taxon>
        <taxon>Pseudomonadati</taxon>
        <taxon>Bacteroidota</taxon>
        <taxon>Flavobacteriia</taxon>
        <taxon>Flavobacteriales</taxon>
        <taxon>Flavobacteriaceae</taxon>
        <taxon>Zunongwangia</taxon>
    </lineage>
</organism>
<sequence>MLKTSLSKAYTTPLAERTKIMSKKKNKVVTIYDIANQLNYSPSTISRALKNHKSIGKDTTKQIQETAKKLGYRPNSLAASLRNNRSNNIGILIARINRPFISSLISGVENSARAAGYNVLISQSDDNYKNEVANAKALYDSRVCGIVASLSMETKNVDHFKQFIEQDIPVVFVDRVPSDLNSYRVIIDNYSAAYKATEHLIQQGCKRIAHFAGAQHLNVYKLRKNGYIDALKAHDIAPDKDLLVYMNTLSFEEGKEATSKLLNMKNPPDGIFSSNDTAAVSAIMQAKEKGVKIPDELAVIGFNDDPLASIVEPALSTISHPAMKMGELSTKRILEHADKEMEKGVSEITILDTEVIIRASSQRIK</sequence>
<evidence type="ECO:0000256" key="3">
    <source>
        <dbReference type="ARBA" id="ARBA00023163"/>
    </source>
</evidence>
<protein>
    <submittedName>
        <fullName evidence="5">LacI family transcriptional regulator</fullName>
    </submittedName>
</protein>
<dbReference type="PROSITE" id="PS50932">
    <property type="entry name" value="HTH_LACI_2"/>
    <property type="match status" value="1"/>
</dbReference>
<proteinExistence type="predicted"/>
<dbReference type="InterPro" id="IPR046335">
    <property type="entry name" value="LacI/GalR-like_sensor"/>
</dbReference>
<dbReference type="Proteomes" id="UP000264330">
    <property type="component" value="Unassembled WGS sequence"/>
</dbReference>
<dbReference type="AlphaFoldDB" id="A0A3D5J5A3"/>
<dbReference type="GO" id="GO:0000976">
    <property type="term" value="F:transcription cis-regulatory region binding"/>
    <property type="evidence" value="ECO:0007669"/>
    <property type="project" value="TreeGrafter"/>
</dbReference>
<reference evidence="5 6" key="1">
    <citation type="journal article" date="2018" name="Nat. Biotechnol.">
        <title>A standardized bacterial taxonomy based on genome phylogeny substantially revises the tree of life.</title>
        <authorList>
            <person name="Parks D.H."/>
            <person name="Chuvochina M."/>
            <person name="Waite D.W."/>
            <person name="Rinke C."/>
            <person name="Skarshewski A."/>
            <person name="Chaumeil P.A."/>
            <person name="Hugenholtz P."/>
        </authorList>
    </citation>
    <scope>NUCLEOTIDE SEQUENCE [LARGE SCALE GENOMIC DNA]</scope>
    <source>
        <strain evidence="5">UBA9359</strain>
    </source>
</reference>
<dbReference type="InterPro" id="IPR010982">
    <property type="entry name" value="Lambda_DNA-bd_dom_sf"/>
</dbReference>
<dbReference type="Gene3D" id="1.10.260.40">
    <property type="entry name" value="lambda repressor-like DNA-binding domains"/>
    <property type="match status" value="1"/>
</dbReference>
<dbReference type="GO" id="GO:0003700">
    <property type="term" value="F:DNA-binding transcription factor activity"/>
    <property type="evidence" value="ECO:0007669"/>
    <property type="project" value="TreeGrafter"/>
</dbReference>
<dbReference type="CDD" id="cd01392">
    <property type="entry name" value="HTH_LacI"/>
    <property type="match status" value="1"/>
</dbReference>
<evidence type="ECO:0000259" key="4">
    <source>
        <dbReference type="PROSITE" id="PS50932"/>
    </source>
</evidence>
<dbReference type="EMBL" id="DPMF01000435">
    <property type="protein sequence ID" value="HCV83163.1"/>
    <property type="molecule type" value="Genomic_DNA"/>
</dbReference>
<dbReference type="Gene3D" id="3.40.50.2300">
    <property type="match status" value="2"/>
</dbReference>
<name>A0A3D5J5A3_9FLAO</name>
<dbReference type="PANTHER" id="PTHR30146">
    <property type="entry name" value="LACI-RELATED TRANSCRIPTIONAL REPRESSOR"/>
    <property type="match status" value="1"/>
</dbReference>
<keyword evidence="2" id="KW-0238">DNA-binding</keyword>
<evidence type="ECO:0000256" key="1">
    <source>
        <dbReference type="ARBA" id="ARBA00023015"/>
    </source>
</evidence>
<dbReference type="SUPFAM" id="SSF53822">
    <property type="entry name" value="Periplasmic binding protein-like I"/>
    <property type="match status" value="1"/>
</dbReference>
<dbReference type="PANTHER" id="PTHR30146:SF109">
    <property type="entry name" value="HTH-TYPE TRANSCRIPTIONAL REGULATOR GALS"/>
    <property type="match status" value="1"/>
</dbReference>
<dbReference type="Pfam" id="PF13377">
    <property type="entry name" value="Peripla_BP_3"/>
    <property type="match status" value="1"/>
</dbReference>
<evidence type="ECO:0000256" key="2">
    <source>
        <dbReference type="ARBA" id="ARBA00023125"/>
    </source>
</evidence>
<accession>A0A3D5J5A3</accession>
<dbReference type="Pfam" id="PF00356">
    <property type="entry name" value="LacI"/>
    <property type="match status" value="1"/>
</dbReference>
<dbReference type="CDD" id="cd06267">
    <property type="entry name" value="PBP1_LacI_sugar_binding-like"/>
    <property type="match status" value="1"/>
</dbReference>
<keyword evidence="1" id="KW-0805">Transcription regulation</keyword>
<dbReference type="SMART" id="SM00354">
    <property type="entry name" value="HTH_LACI"/>
    <property type="match status" value="1"/>
</dbReference>